<sequence length="160" mass="17125">MRPRMRPFCLVAAASFALMTALAPAGAEAPIAAPVFAPVPGAEADLATYVWEKRPVVVFADSAADPAFAEQMAAIAERWPDLAARDVVVIADTTPEPMSALRRKLRPRGFSLVLIEKDGTIAARKPLPWSGREIIGAIDKMPIRREEIRRGAGSGGTTGY</sequence>
<evidence type="ECO:0000313" key="3">
    <source>
        <dbReference type="EMBL" id="MPL82809.1"/>
    </source>
</evidence>
<protein>
    <recommendedName>
        <fullName evidence="2">DUF4174 domain-containing protein</fullName>
    </recommendedName>
</protein>
<evidence type="ECO:0000256" key="1">
    <source>
        <dbReference type="ARBA" id="ARBA00022729"/>
    </source>
</evidence>
<dbReference type="Pfam" id="PF13778">
    <property type="entry name" value="DUF4174"/>
    <property type="match status" value="1"/>
</dbReference>
<reference evidence="3" key="1">
    <citation type="submission" date="2019-08" db="EMBL/GenBank/DDBJ databases">
        <authorList>
            <person name="Kucharzyk K."/>
            <person name="Murdoch R.W."/>
            <person name="Higgins S."/>
            <person name="Loffler F."/>
        </authorList>
    </citation>
    <scope>NUCLEOTIDE SEQUENCE</scope>
</reference>
<name>A0A644UUS3_9ZZZZ</name>
<comment type="caution">
    <text evidence="3">The sequence shown here is derived from an EMBL/GenBank/DDBJ whole genome shotgun (WGS) entry which is preliminary data.</text>
</comment>
<accession>A0A644UUS3</accession>
<keyword evidence="1" id="KW-0732">Signal</keyword>
<gene>
    <name evidence="3" type="ORF">SDC9_28758</name>
</gene>
<proteinExistence type="predicted"/>
<evidence type="ECO:0000259" key="2">
    <source>
        <dbReference type="Pfam" id="PF13778"/>
    </source>
</evidence>
<dbReference type="InterPro" id="IPR025232">
    <property type="entry name" value="DUF4174"/>
</dbReference>
<feature type="domain" description="DUF4174" evidence="2">
    <location>
        <begin position="46"/>
        <end position="147"/>
    </location>
</feature>
<organism evidence="3">
    <name type="scientific">bioreactor metagenome</name>
    <dbReference type="NCBI Taxonomy" id="1076179"/>
    <lineage>
        <taxon>unclassified sequences</taxon>
        <taxon>metagenomes</taxon>
        <taxon>ecological metagenomes</taxon>
    </lineage>
</organism>
<dbReference type="EMBL" id="VSSQ01000168">
    <property type="protein sequence ID" value="MPL82809.1"/>
    <property type="molecule type" value="Genomic_DNA"/>
</dbReference>
<dbReference type="AlphaFoldDB" id="A0A644UUS3"/>